<dbReference type="InterPro" id="IPR051907">
    <property type="entry name" value="DoxX-like_oxidoreductase"/>
</dbReference>
<protein>
    <submittedName>
        <fullName evidence="8">Quinol oxidase subunit</fullName>
    </submittedName>
</protein>
<keyword evidence="3" id="KW-1003">Cell membrane</keyword>
<evidence type="ECO:0000313" key="8">
    <source>
        <dbReference type="EMBL" id="ARU55918.1"/>
    </source>
</evidence>
<keyword evidence="6 7" id="KW-0472">Membrane</keyword>
<dbReference type="Pfam" id="PF07681">
    <property type="entry name" value="DoxX"/>
    <property type="match status" value="1"/>
</dbReference>
<keyword evidence="4 7" id="KW-0812">Transmembrane</keyword>
<evidence type="ECO:0000256" key="4">
    <source>
        <dbReference type="ARBA" id="ARBA00022692"/>
    </source>
</evidence>
<dbReference type="KEGG" id="ome:OLMES_1844"/>
<keyword evidence="5 7" id="KW-1133">Transmembrane helix</keyword>
<evidence type="ECO:0000256" key="3">
    <source>
        <dbReference type="ARBA" id="ARBA00022475"/>
    </source>
</evidence>
<dbReference type="PANTHER" id="PTHR33452:SF1">
    <property type="entry name" value="INNER MEMBRANE PROTEIN YPHA-RELATED"/>
    <property type="match status" value="1"/>
</dbReference>
<feature type="transmembrane region" description="Helical" evidence="7">
    <location>
        <begin position="104"/>
        <end position="122"/>
    </location>
</feature>
<evidence type="ECO:0000256" key="5">
    <source>
        <dbReference type="ARBA" id="ARBA00022989"/>
    </source>
</evidence>
<dbReference type="InterPro" id="IPR032808">
    <property type="entry name" value="DoxX"/>
</dbReference>
<keyword evidence="9" id="KW-1185">Reference proteome</keyword>
<evidence type="ECO:0000313" key="9">
    <source>
        <dbReference type="Proteomes" id="UP000196027"/>
    </source>
</evidence>
<comment type="subcellular location">
    <subcellularLocation>
        <location evidence="1">Cell membrane</location>
        <topology evidence="1">Multi-pass membrane protein</topology>
    </subcellularLocation>
</comment>
<accession>A0A1Y0I601</accession>
<dbReference type="OrthoDB" id="9792760at2"/>
<dbReference type="RefSeq" id="WP_087460965.1">
    <property type="nucleotide sequence ID" value="NZ_CP021425.1"/>
</dbReference>
<evidence type="ECO:0000256" key="6">
    <source>
        <dbReference type="ARBA" id="ARBA00023136"/>
    </source>
</evidence>
<proteinExistence type="inferred from homology"/>
<feature type="transmembrane region" description="Helical" evidence="7">
    <location>
        <begin position="12"/>
        <end position="31"/>
    </location>
</feature>
<sequence length="131" mass="14651">MQHTWMENLALLIGRIFMACLFFLAGLGKLYNYEGTQIYMEIMSVPGSLLPFVLILELAGALAIALGIFVRPIALVLAVFCVLAAIFFHFDFSQRIEFSMFMKNLGLAGGLLFLFATGPGNWRLLNRELKP</sequence>
<comment type="similarity">
    <text evidence="2">Belongs to the DoxX family.</text>
</comment>
<name>A0A1Y0I601_9GAMM</name>
<dbReference type="Proteomes" id="UP000196027">
    <property type="component" value="Chromosome"/>
</dbReference>
<dbReference type="EMBL" id="CP021425">
    <property type="protein sequence ID" value="ARU55918.1"/>
    <property type="molecule type" value="Genomic_DNA"/>
</dbReference>
<evidence type="ECO:0000256" key="1">
    <source>
        <dbReference type="ARBA" id="ARBA00004651"/>
    </source>
</evidence>
<reference evidence="8 9" key="1">
    <citation type="submission" date="2017-05" db="EMBL/GenBank/DDBJ databases">
        <title>Genomic insights into alkan degradation activity of Oleiphilus messinensis.</title>
        <authorList>
            <person name="Kozyavkin S.A."/>
            <person name="Slesarev A.I."/>
            <person name="Golyshin P.N."/>
            <person name="Korzhenkov A."/>
            <person name="Golyshina O.N."/>
            <person name="Toshchakov S.V."/>
        </authorList>
    </citation>
    <scope>NUCLEOTIDE SEQUENCE [LARGE SCALE GENOMIC DNA]</scope>
    <source>
        <strain evidence="8 9">ME102</strain>
    </source>
</reference>
<evidence type="ECO:0000256" key="2">
    <source>
        <dbReference type="ARBA" id="ARBA00006679"/>
    </source>
</evidence>
<dbReference type="GO" id="GO:0005886">
    <property type="term" value="C:plasma membrane"/>
    <property type="evidence" value="ECO:0007669"/>
    <property type="project" value="UniProtKB-SubCell"/>
</dbReference>
<organism evidence="8 9">
    <name type="scientific">Oleiphilus messinensis</name>
    <dbReference type="NCBI Taxonomy" id="141451"/>
    <lineage>
        <taxon>Bacteria</taxon>
        <taxon>Pseudomonadati</taxon>
        <taxon>Pseudomonadota</taxon>
        <taxon>Gammaproteobacteria</taxon>
        <taxon>Oceanospirillales</taxon>
        <taxon>Oleiphilaceae</taxon>
        <taxon>Oleiphilus</taxon>
    </lineage>
</organism>
<evidence type="ECO:0000256" key="7">
    <source>
        <dbReference type="SAM" id="Phobius"/>
    </source>
</evidence>
<feature type="transmembrane region" description="Helical" evidence="7">
    <location>
        <begin position="43"/>
        <end position="67"/>
    </location>
</feature>
<gene>
    <name evidence="8" type="ORF">OLMES_1844</name>
</gene>
<feature type="transmembrane region" description="Helical" evidence="7">
    <location>
        <begin position="73"/>
        <end position="92"/>
    </location>
</feature>
<dbReference type="PANTHER" id="PTHR33452">
    <property type="entry name" value="OXIDOREDUCTASE CATD-RELATED"/>
    <property type="match status" value="1"/>
</dbReference>
<dbReference type="AlphaFoldDB" id="A0A1Y0I601"/>